<evidence type="ECO:0000313" key="8">
    <source>
        <dbReference type="Proteomes" id="UP000425178"/>
    </source>
</evidence>
<dbReference type="InterPro" id="IPR001647">
    <property type="entry name" value="HTH_TetR"/>
</dbReference>
<dbReference type="PRINTS" id="PR00455">
    <property type="entry name" value="HTHTETR"/>
</dbReference>
<dbReference type="SUPFAM" id="SSF48498">
    <property type="entry name" value="Tetracyclin repressor-like, C-terminal domain"/>
    <property type="match status" value="1"/>
</dbReference>
<feature type="DNA-binding region" description="H-T-H motif" evidence="4">
    <location>
        <begin position="48"/>
        <end position="67"/>
    </location>
</feature>
<dbReference type="GO" id="GO:0003700">
    <property type="term" value="F:DNA-binding transcription factor activity"/>
    <property type="evidence" value="ECO:0007669"/>
    <property type="project" value="TreeGrafter"/>
</dbReference>
<dbReference type="PROSITE" id="PS50977">
    <property type="entry name" value="HTH_TETR_2"/>
    <property type="match status" value="1"/>
</dbReference>
<dbReference type="PANTHER" id="PTHR30055">
    <property type="entry name" value="HTH-TYPE TRANSCRIPTIONAL REGULATOR RUTR"/>
    <property type="match status" value="1"/>
</dbReference>
<feature type="compositionally biased region" description="Basic and acidic residues" evidence="5">
    <location>
        <begin position="13"/>
        <end position="25"/>
    </location>
</feature>
<evidence type="ECO:0000259" key="6">
    <source>
        <dbReference type="PROSITE" id="PS50977"/>
    </source>
</evidence>
<dbReference type="KEGG" id="ccoe:CETAM_10665"/>
<evidence type="ECO:0000256" key="1">
    <source>
        <dbReference type="ARBA" id="ARBA00023015"/>
    </source>
</evidence>
<sequence>MATTTAPGTASRQDADTEARNARQDVRTRQLLDAAARLMQQTGSHQVSMKAIADEAGVSVGLIYRYYDSKEALVRAVIIGVLDEMAYNIPRAIEPVEDPVRKVAAAFTAYAEVIRDNRRATLLTYRETASLDRESQDLIKSLEMQTGQPMLQATQGAIEAGLFRPMNARVFSYDLLIIAHSWALKYWYFSERMSFEDFVSTQLSIALYGALLPEYHDTYADLLAGPQPPADQQ</sequence>
<dbReference type="AlphaFoldDB" id="A0A6B8WFC1"/>
<reference evidence="7 8" key="1">
    <citation type="journal article" date="2021" name="Int. J. Syst. Evol. Microbiol.">
        <title>Classification of three corynebacterial strains isolated from a small paddock in North Rhine-Westphalia: proposal of &lt;i&gt;Corynebacterium kalinowskii&lt;/i&gt; sp. nov., &lt;i&gt;Corynebacterium comes&lt;/i&gt; sp. nov. and &lt;i&gt;Corynebacterium occultum&lt;/i&gt; sp. nov.</title>
        <authorList>
            <person name="Schaffert L."/>
            <person name="Ruwe M."/>
            <person name="Milse J."/>
            <person name="Hanuschka K."/>
            <person name="Ortseifen V."/>
            <person name="Droste J."/>
            <person name="Brandt D."/>
            <person name="Schl L."/>
            <person name="Kutter Y."/>
            <person name="Vinke S."/>
            <person name="Vieh P."/>
            <person name="Jacob L."/>
            <person name="L N.C."/>
            <person name="Schulte-Berndt E."/>
            <person name="Hain C."/>
            <person name="Linder M."/>
            <person name="Schmidt P."/>
            <person name="Wollenschl L."/>
            <person name="Luttermann T."/>
            <person name="Thieme E."/>
            <person name="Hassa J."/>
            <person name="Haak M."/>
            <person name="Wittchen M."/>
            <person name="Mentz A."/>
            <person name="Persicke M."/>
            <person name="Busche T."/>
            <person name="R C."/>
        </authorList>
    </citation>
    <scope>NUCLEOTIDE SEQUENCE [LARGE SCALE GENOMIC DNA]</scope>
    <source>
        <strain evidence="7 8">2019</strain>
    </source>
</reference>
<keyword evidence="3" id="KW-0804">Transcription</keyword>
<evidence type="ECO:0000256" key="4">
    <source>
        <dbReference type="PROSITE-ProRule" id="PRU00335"/>
    </source>
</evidence>
<evidence type="ECO:0000256" key="2">
    <source>
        <dbReference type="ARBA" id="ARBA00023125"/>
    </source>
</evidence>
<dbReference type="PANTHER" id="PTHR30055:SF234">
    <property type="entry name" value="HTH-TYPE TRANSCRIPTIONAL REGULATOR BETI"/>
    <property type="match status" value="1"/>
</dbReference>
<dbReference type="RefSeq" id="WP_156228834.1">
    <property type="nucleotide sequence ID" value="NZ_CP046453.1"/>
</dbReference>
<dbReference type="InterPro" id="IPR009057">
    <property type="entry name" value="Homeodomain-like_sf"/>
</dbReference>
<feature type="compositionally biased region" description="Polar residues" evidence="5">
    <location>
        <begin position="1"/>
        <end position="12"/>
    </location>
</feature>
<feature type="region of interest" description="Disordered" evidence="5">
    <location>
        <begin position="1"/>
        <end position="25"/>
    </location>
</feature>
<evidence type="ECO:0000256" key="3">
    <source>
        <dbReference type="ARBA" id="ARBA00023163"/>
    </source>
</evidence>
<evidence type="ECO:0000256" key="5">
    <source>
        <dbReference type="SAM" id="MobiDB-lite"/>
    </source>
</evidence>
<evidence type="ECO:0000313" key="7">
    <source>
        <dbReference type="EMBL" id="QGU05378.1"/>
    </source>
</evidence>
<dbReference type="EMBL" id="CP046453">
    <property type="protein sequence ID" value="QGU05378.1"/>
    <property type="molecule type" value="Genomic_DNA"/>
</dbReference>
<keyword evidence="8" id="KW-1185">Reference proteome</keyword>
<proteinExistence type="predicted"/>
<name>A0A6B8WFC1_9CORY</name>
<dbReference type="InterPro" id="IPR036271">
    <property type="entry name" value="Tet_transcr_reg_TetR-rel_C_sf"/>
</dbReference>
<protein>
    <submittedName>
        <fullName evidence="7">HTH-type transcriptional repressor KstR2</fullName>
    </submittedName>
</protein>
<dbReference type="SUPFAM" id="SSF46689">
    <property type="entry name" value="Homeodomain-like"/>
    <property type="match status" value="1"/>
</dbReference>
<feature type="domain" description="HTH tetR-type" evidence="6">
    <location>
        <begin position="25"/>
        <end position="85"/>
    </location>
</feature>
<dbReference type="Pfam" id="PF00440">
    <property type="entry name" value="TetR_N"/>
    <property type="match status" value="1"/>
</dbReference>
<dbReference type="GO" id="GO:0000976">
    <property type="term" value="F:transcription cis-regulatory region binding"/>
    <property type="evidence" value="ECO:0007669"/>
    <property type="project" value="TreeGrafter"/>
</dbReference>
<dbReference type="Proteomes" id="UP000425178">
    <property type="component" value="Chromosome"/>
</dbReference>
<dbReference type="Gene3D" id="1.10.10.60">
    <property type="entry name" value="Homeodomain-like"/>
    <property type="match status" value="1"/>
</dbReference>
<gene>
    <name evidence="7" type="primary">kstR2</name>
    <name evidence="7" type="ORF">CETAM_10665</name>
</gene>
<keyword evidence="2 4" id="KW-0238">DNA-binding</keyword>
<keyword evidence="1" id="KW-0805">Transcription regulation</keyword>
<organism evidence="7 8">
    <name type="scientific">Corynebacterium comes</name>
    <dbReference type="NCBI Taxonomy" id="2675218"/>
    <lineage>
        <taxon>Bacteria</taxon>
        <taxon>Bacillati</taxon>
        <taxon>Actinomycetota</taxon>
        <taxon>Actinomycetes</taxon>
        <taxon>Mycobacteriales</taxon>
        <taxon>Corynebacteriaceae</taxon>
        <taxon>Corynebacterium</taxon>
    </lineage>
</organism>
<accession>A0A6B8WFC1</accession>
<dbReference type="Gene3D" id="1.10.357.10">
    <property type="entry name" value="Tetracycline Repressor, domain 2"/>
    <property type="match status" value="1"/>
</dbReference>
<dbReference type="InterPro" id="IPR050109">
    <property type="entry name" value="HTH-type_TetR-like_transc_reg"/>
</dbReference>